<dbReference type="RefSeq" id="WP_343855038.1">
    <property type="nucleotide sequence ID" value="NZ_BAAAFI010000049.1"/>
</dbReference>
<dbReference type="PANTHER" id="PTHR30572:SF18">
    <property type="entry name" value="ABC-TYPE MACROLIDE FAMILY EXPORT SYSTEM PERMEASE COMPONENT 2"/>
    <property type="match status" value="1"/>
</dbReference>
<evidence type="ECO:0008006" key="11">
    <source>
        <dbReference type="Google" id="ProtNLM"/>
    </source>
</evidence>
<feature type="transmembrane region" description="Helical" evidence="6">
    <location>
        <begin position="256"/>
        <end position="283"/>
    </location>
</feature>
<dbReference type="Pfam" id="PF02687">
    <property type="entry name" value="FtsX"/>
    <property type="match status" value="1"/>
</dbReference>
<reference evidence="10" key="1">
    <citation type="journal article" date="2019" name="Int. J. Syst. Evol. Microbiol.">
        <title>The Global Catalogue of Microorganisms (GCM) 10K type strain sequencing project: providing services to taxonomists for standard genome sequencing and annotation.</title>
        <authorList>
            <consortium name="The Broad Institute Genomics Platform"/>
            <consortium name="The Broad Institute Genome Sequencing Center for Infectious Disease"/>
            <person name="Wu L."/>
            <person name="Ma J."/>
        </authorList>
    </citation>
    <scope>NUCLEOTIDE SEQUENCE [LARGE SCALE GENOMIC DNA]</scope>
    <source>
        <strain evidence="10">JCM 16112</strain>
    </source>
</reference>
<evidence type="ECO:0000313" key="10">
    <source>
        <dbReference type="Proteomes" id="UP001500469"/>
    </source>
</evidence>
<keyword evidence="5 6" id="KW-0472">Membrane</keyword>
<keyword evidence="4 6" id="KW-1133">Transmembrane helix</keyword>
<accession>A0ABP3YK79</accession>
<dbReference type="PANTHER" id="PTHR30572">
    <property type="entry name" value="MEMBRANE COMPONENT OF TRANSPORTER-RELATED"/>
    <property type="match status" value="1"/>
</dbReference>
<evidence type="ECO:0000256" key="2">
    <source>
        <dbReference type="ARBA" id="ARBA00022475"/>
    </source>
</evidence>
<feature type="transmembrane region" description="Helical" evidence="6">
    <location>
        <begin position="298"/>
        <end position="318"/>
    </location>
</feature>
<evidence type="ECO:0000256" key="5">
    <source>
        <dbReference type="ARBA" id="ARBA00023136"/>
    </source>
</evidence>
<comment type="subcellular location">
    <subcellularLocation>
        <location evidence="1">Cell membrane</location>
        <topology evidence="1">Multi-pass membrane protein</topology>
    </subcellularLocation>
</comment>
<evidence type="ECO:0000256" key="6">
    <source>
        <dbReference type="SAM" id="Phobius"/>
    </source>
</evidence>
<dbReference type="Proteomes" id="UP001500469">
    <property type="component" value="Unassembled WGS sequence"/>
</dbReference>
<sequence>MVIIHNDGEIQNPQREDFKSRLAASTQVEDISFSTGIPLANEFQMRSFRLPTESRDEGMNWYEADADYLDTYRMELLEGRNFAPTAGADSAKAIINEQAARQLGILDNAIGKLIVKNKGANDEKTLEVVGLVKDFNFESFRNEIKPLVIEYIHDYFLRDYITVKVQAGAMEEGIAELNKAWKAYEPRVPMNYTFLDEDFGRVYESEMKMADLLKVLTVISILIACLGLFGLTSYTTHLRTKEIGIRKVFGATVAEIFVMLSVSYLKLLAISTVIAVPLAWYFMDQWLQDFAFRSGIEIWVLAASALACFGLAILTIFFQSYKSIQADPVDSLRSE</sequence>
<feature type="transmembrane region" description="Helical" evidence="6">
    <location>
        <begin position="215"/>
        <end position="235"/>
    </location>
</feature>
<feature type="domain" description="MacB-like periplasmic core" evidence="8">
    <location>
        <begin position="59"/>
        <end position="170"/>
    </location>
</feature>
<gene>
    <name evidence="9" type="ORF">GCM10009119_42130</name>
</gene>
<dbReference type="InterPro" id="IPR050250">
    <property type="entry name" value="Macrolide_Exporter_MacB"/>
</dbReference>
<feature type="domain" description="ABC3 transporter permease C-terminal" evidence="7">
    <location>
        <begin position="215"/>
        <end position="327"/>
    </location>
</feature>
<evidence type="ECO:0000313" key="9">
    <source>
        <dbReference type="EMBL" id="GAA0881243.1"/>
    </source>
</evidence>
<evidence type="ECO:0000259" key="7">
    <source>
        <dbReference type="Pfam" id="PF02687"/>
    </source>
</evidence>
<protein>
    <recommendedName>
        <fullName evidence="11">FtsX-like permease family protein</fullName>
    </recommendedName>
</protein>
<keyword evidence="3 6" id="KW-0812">Transmembrane</keyword>
<proteinExistence type="predicted"/>
<comment type="caution">
    <text evidence="9">The sequence shown here is derived from an EMBL/GenBank/DDBJ whole genome shotgun (WGS) entry which is preliminary data.</text>
</comment>
<keyword evidence="10" id="KW-1185">Reference proteome</keyword>
<organism evidence="9 10">
    <name type="scientific">Algoriphagus jejuensis</name>
    <dbReference type="NCBI Taxonomy" id="419934"/>
    <lineage>
        <taxon>Bacteria</taxon>
        <taxon>Pseudomonadati</taxon>
        <taxon>Bacteroidota</taxon>
        <taxon>Cytophagia</taxon>
        <taxon>Cytophagales</taxon>
        <taxon>Cyclobacteriaceae</taxon>
        <taxon>Algoriphagus</taxon>
    </lineage>
</organism>
<dbReference type="InterPro" id="IPR025857">
    <property type="entry name" value="MacB_PCD"/>
</dbReference>
<name>A0ABP3YK79_9BACT</name>
<dbReference type="EMBL" id="BAAAFI010000049">
    <property type="protein sequence ID" value="GAA0881243.1"/>
    <property type="molecule type" value="Genomic_DNA"/>
</dbReference>
<evidence type="ECO:0000256" key="4">
    <source>
        <dbReference type="ARBA" id="ARBA00022989"/>
    </source>
</evidence>
<dbReference type="Pfam" id="PF12704">
    <property type="entry name" value="MacB_PCD"/>
    <property type="match status" value="1"/>
</dbReference>
<evidence type="ECO:0000256" key="3">
    <source>
        <dbReference type="ARBA" id="ARBA00022692"/>
    </source>
</evidence>
<keyword evidence="2" id="KW-1003">Cell membrane</keyword>
<dbReference type="InterPro" id="IPR003838">
    <property type="entry name" value="ABC3_permease_C"/>
</dbReference>
<evidence type="ECO:0000256" key="1">
    <source>
        <dbReference type="ARBA" id="ARBA00004651"/>
    </source>
</evidence>
<evidence type="ECO:0000259" key="8">
    <source>
        <dbReference type="Pfam" id="PF12704"/>
    </source>
</evidence>